<organism evidence="2">
    <name type="scientific">bioreactor metagenome</name>
    <dbReference type="NCBI Taxonomy" id="1076179"/>
    <lineage>
        <taxon>unclassified sequences</taxon>
        <taxon>metagenomes</taxon>
        <taxon>ecological metagenomes</taxon>
    </lineage>
</organism>
<proteinExistence type="predicted"/>
<feature type="region of interest" description="Disordered" evidence="1">
    <location>
        <begin position="21"/>
        <end position="68"/>
    </location>
</feature>
<gene>
    <name evidence="2" type="ORF">SDC9_210507</name>
</gene>
<accession>A0A645JRG5</accession>
<reference evidence="2" key="1">
    <citation type="submission" date="2019-08" db="EMBL/GenBank/DDBJ databases">
        <authorList>
            <person name="Kucharzyk K."/>
            <person name="Murdoch R.W."/>
            <person name="Higgins S."/>
            <person name="Loffler F."/>
        </authorList>
    </citation>
    <scope>NUCLEOTIDE SEQUENCE</scope>
</reference>
<feature type="compositionally biased region" description="Basic and acidic residues" evidence="1">
    <location>
        <begin position="45"/>
        <end position="68"/>
    </location>
</feature>
<protein>
    <recommendedName>
        <fullName evidence="3">ABC transporter Uup C-terminal domain-containing protein</fullName>
    </recommendedName>
</protein>
<comment type="caution">
    <text evidence="2">The sequence shown here is derived from an EMBL/GenBank/DDBJ whole genome shotgun (WGS) entry which is preliminary data.</text>
</comment>
<sequence length="124" mass="13934">MTHYPGGYQYYLDKTKATSERAALTAGSTPSKQVAPSRDGGNQPSRKDLKRLEAEARQAKSKERKARQDVVSEFESEILALEERQKEIVADLENQATYEKPGLAAQLNRELVDIQDKLTELNPK</sequence>
<dbReference type="AlphaFoldDB" id="A0A645JRG5"/>
<feature type="compositionally biased region" description="Polar residues" evidence="1">
    <location>
        <begin position="26"/>
        <end position="44"/>
    </location>
</feature>
<evidence type="ECO:0008006" key="3">
    <source>
        <dbReference type="Google" id="ProtNLM"/>
    </source>
</evidence>
<name>A0A645JRG5_9ZZZZ</name>
<dbReference type="EMBL" id="VSSQ01141244">
    <property type="protein sequence ID" value="MPN62754.1"/>
    <property type="molecule type" value="Genomic_DNA"/>
</dbReference>
<evidence type="ECO:0000256" key="1">
    <source>
        <dbReference type="SAM" id="MobiDB-lite"/>
    </source>
</evidence>
<evidence type="ECO:0000313" key="2">
    <source>
        <dbReference type="EMBL" id="MPN62754.1"/>
    </source>
</evidence>